<dbReference type="EMBL" id="FJOG01000041">
    <property type="protein sequence ID" value="CZR67031.1"/>
    <property type="molecule type" value="Genomic_DNA"/>
</dbReference>
<reference evidence="1 2" key="1">
    <citation type="submission" date="2016-03" db="EMBL/GenBank/DDBJ databases">
        <authorList>
            <person name="Ploux O."/>
        </authorList>
    </citation>
    <scope>NUCLEOTIDE SEQUENCE [LARGE SCALE GENOMIC DNA]</scope>
    <source>
        <strain evidence="1 2">UAMH 11012</strain>
    </source>
</reference>
<keyword evidence="2" id="KW-1185">Reference proteome</keyword>
<organism evidence="1 2">
    <name type="scientific">Phialocephala subalpina</name>
    <dbReference type="NCBI Taxonomy" id="576137"/>
    <lineage>
        <taxon>Eukaryota</taxon>
        <taxon>Fungi</taxon>
        <taxon>Dikarya</taxon>
        <taxon>Ascomycota</taxon>
        <taxon>Pezizomycotina</taxon>
        <taxon>Leotiomycetes</taxon>
        <taxon>Helotiales</taxon>
        <taxon>Mollisiaceae</taxon>
        <taxon>Phialocephala</taxon>
        <taxon>Phialocephala fortinii species complex</taxon>
    </lineage>
</organism>
<sequence>MAEPFPREAMQRYLHETSLPLENPDLESNTWSILLETTDGPELAMNIVSHGMLDADDAKQAASLNGLIRSNFTTELKVKKGTSPLISNATLAAGHVHCLLSAVSASRTLVRGMEVSNHLEDNTLGIGFKCMVFLRLGEIVGATMADILSNQISRTKDESSNCYSAAAFLLHEANCLYTSLRTGALHHMMFPDKLFRGLLAWSKSLERQLAPVVRDGCHKYLDWQASLDGSKKHFKDHHRDDLLKITIDLQQNIRFSENYVWRATVPEVIFDEICEISSAPTSRPSETPPYVPPATDAGTFQATGLEEVMSSGNAWSEAPNPNPQQSMAIANDAVEQIVPGSFDSVDFNPPFDYNANIYLDPEYVDSNDWNIDPGLSFTWL</sequence>
<dbReference type="Proteomes" id="UP000184330">
    <property type="component" value="Unassembled WGS sequence"/>
</dbReference>
<gene>
    <name evidence="1" type="ORF">PAC_16930</name>
</gene>
<evidence type="ECO:0000313" key="2">
    <source>
        <dbReference type="Proteomes" id="UP000184330"/>
    </source>
</evidence>
<name>A0A1L7XPQ3_9HELO</name>
<dbReference type="OrthoDB" id="10439490at2759"/>
<accession>A0A1L7XPQ3</accession>
<proteinExistence type="predicted"/>
<evidence type="ECO:0000313" key="1">
    <source>
        <dbReference type="EMBL" id="CZR67031.1"/>
    </source>
</evidence>
<protein>
    <submittedName>
        <fullName evidence="1">Uncharacterized protein</fullName>
    </submittedName>
</protein>
<dbReference type="AlphaFoldDB" id="A0A1L7XPQ3"/>